<reference evidence="11" key="1">
    <citation type="submission" date="2025-08" db="UniProtKB">
        <authorList>
            <consortium name="Ensembl"/>
        </authorList>
    </citation>
    <scope>IDENTIFICATION</scope>
</reference>
<comment type="similarity">
    <text evidence="2 9">Belongs to the universal ribosomal protein uL3 family.</text>
</comment>
<evidence type="ECO:0000256" key="4">
    <source>
        <dbReference type="ARBA" id="ARBA00022980"/>
    </source>
</evidence>
<accession>A0A673KSV6</accession>
<dbReference type="InterPro" id="IPR009000">
    <property type="entry name" value="Transl_B-barrel_sf"/>
</dbReference>
<dbReference type="FunFam" id="2.40.30.10:FF:000067">
    <property type="entry name" value="39S ribosomal protein L3, mitochondrial"/>
    <property type="match status" value="1"/>
</dbReference>
<evidence type="ECO:0000256" key="6">
    <source>
        <dbReference type="ARBA" id="ARBA00023274"/>
    </source>
</evidence>
<dbReference type="GO" id="GO:0003735">
    <property type="term" value="F:structural constituent of ribosome"/>
    <property type="evidence" value="ECO:0007669"/>
    <property type="project" value="InterPro"/>
</dbReference>
<gene>
    <name evidence="11" type="primary">mrpl3</name>
</gene>
<evidence type="ECO:0000256" key="5">
    <source>
        <dbReference type="ARBA" id="ARBA00023128"/>
    </source>
</evidence>
<evidence type="ECO:0000256" key="8">
    <source>
        <dbReference type="ARBA" id="ARBA00035396"/>
    </source>
</evidence>
<keyword evidence="3" id="KW-0809">Transit peptide</keyword>
<evidence type="ECO:0000313" key="11">
    <source>
        <dbReference type="Ensembl" id="ENSSRHP00000066588.1"/>
    </source>
</evidence>
<dbReference type="SUPFAM" id="SSF50447">
    <property type="entry name" value="Translation proteins"/>
    <property type="match status" value="1"/>
</dbReference>
<evidence type="ECO:0000256" key="3">
    <source>
        <dbReference type="ARBA" id="ARBA00022946"/>
    </source>
</evidence>
<dbReference type="InterPro" id="IPR000597">
    <property type="entry name" value="Ribosomal_uL3"/>
</dbReference>
<keyword evidence="5" id="KW-0496">Mitochondrion</keyword>
<dbReference type="InterPro" id="IPR044892">
    <property type="entry name" value="Ribosomal_L3_dom_3_arc_sf"/>
</dbReference>
<dbReference type="GO" id="GO:0006412">
    <property type="term" value="P:translation"/>
    <property type="evidence" value="ECO:0007669"/>
    <property type="project" value="InterPro"/>
</dbReference>
<evidence type="ECO:0000256" key="9">
    <source>
        <dbReference type="RuleBase" id="RU003905"/>
    </source>
</evidence>
<dbReference type="Pfam" id="PF00297">
    <property type="entry name" value="Ribosomal_L3"/>
    <property type="match status" value="1"/>
</dbReference>
<keyword evidence="4 9" id="KW-0689">Ribosomal protein</keyword>
<dbReference type="AlphaFoldDB" id="A0A673KSV6"/>
<dbReference type="GO" id="GO:0005762">
    <property type="term" value="C:mitochondrial large ribosomal subunit"/>
    <property type="evidence" value="ECO:0007669"/>
    <property type="project" value="TreeGrafter"/>
</dbReference>
<evidence type="ECO:0000256" key="2">
    <source>
        <dbReference type="ARBA" id="ARBA00006540"/>
    </source>
</evidence>
<name>A0A673KSV6_9TELE</name>
<feature type="region of interest" description="Disordered" evidence="10">
    <location>
        <begin position="225"/>
        <end position="248"/>
    </location>
</feature>
<keyword evidence="6 9" id="KW-0687">Ribonucleoprotein</keyword>
<dbReference type="PROSITE" id="PS00474">
    <property type="entry name" value="RIBOSOMAL_L3"/>
    <property type="match status" value="1"/>
</dbReference>
<evidence type="ECO:0000256" key="7">
    <source>
        <dbReference type="ARBA" id="ARBA00035209"/>
    </source>
</evidence>
<dbReference type="PANTHER" id="PTHR11229">
    <property type="entry name" value="50S RIBOSOMAL PROTEIN L3"/>
    <property type="match status" value="1"/>
</dbReference>
<evidence type="ECO:0000256" key="10">
    <source>
        <dbReference type="SAM" id="MobiDB-lite"/>
    </source>
</evidence>
<dbReference type="Ensembl" id="ENSSRHT00000068410.1">
    <property type="protein sequence ID" value="ENSSRHP00000066588.1"/>
    <property type="gene ID" value="ENSSRHG00000033098.1"/>
</dbReference>
<dbReference type="InterPro" id="IPR019927">
    <property type="entry name" value="Ribosomal_uL3_bac/org-type"/>
</dbReference>
<dbReference type="Proteomes" id="UP000472270">
    <property type="component" value="Unassembled WGS sequence"/>
</dbReference>
<reference evidence="11" key="2">
    <citation type="submission" date="2025-09" db="UniProtKB">
        <authorList>
            <consortium name="Ensembl"/>
        </authorList>
    </citation>
    <scope>IDENTIFICATION</scope>
</reference>
<organism evidence="11 12">
    <name type="scientific">Sinocyclocheilus rhinocerous</name>
    <dbReference type="NCBI Taxonomy" id="307959"/>
    <lineage>
        <taxon>Eukaryota</taxon>
        <taxon>Metazoa</taxon>
        <taxon>Chordata</taxon>
        <taxon>Craniata</taxon>
        <taxon>Vertebrata</taxon>
        <taxon>Euteleostomi</taxon>
        <taxon>Actinopterygii</taxon>
        <taxon>Neopterygii</taxon>
        <taxon>Teleostei</taxon>
        <taxon>Ostariophysi</taxon>
        <taxon>Cypriniformes</taxon>
        <taxon>Cyprinidae</taxon>
        <taxon>Cyprininae</taxon>
        <taxon>Sinocyclocheilus</taxon>
    </lineage>
</organism>
<dbReference type="PANTHER" id="PTHR11229:SF8">
    <property type="entry name" value="LARGE RIBOSOMAL SUBUNIT PROTEIN UL3M"/>
    <property type="match status" value="1"/>
</dbReference>
<evidence type="ECO:0000313" key="12">
    <source>
        <dbReference type="Proteomes" id="UP000472270"/>
    </source>
</evidence>
<keyword evidence="12" id="KW-1185">Reference proteome</keyword>
<evidence type="ECO:0000256" key="1">
    <source>
        <dbReference type="ARBA" id="ARBA00004173"/>
    </source>
</evidence>
<sequence length="335" mass="37552">MTALTCRFIKLADGLLRGAQVTVCRVGAALQRAPVIQCIRTHRTNTWWDEHLTEDNASFLKKVVTEEYKQQTTDKLNPLKDEPWPRHEWAEGSRRVGLVAVKLGMMPVWSKSGERHVVTMLQVQDCHVVKHLSKEEYNGRTAALIVGGKNISPFHRPEGYLEVFRNAGVPPKQKLTTFCVSDNAIIKPGTPLYAAHFCPGQYVDVTAKTIGKGFQGVMKRWGFKGQPASHGQTKTHRRPGSLGPGGDPAKVFKGKKMPGRMGNIYDTNHGLKVHLPECTKCTFKSFRNCLDSILPTRLENNKNPPFPTFFADGDKELPEDLFDEDVFQFGQPMPE</sequence>
<protein>
    <recommendedName>
        <fullName evidence="7">Large ribosomal subunit protein uL3m</fullName>
    </recommendedName>
    <alternativeName>
        <fullName evidence="8">39S ribosomal protein L3, mitochondrial</fullName>
    </alternativeName>
</protein>
<comment type="subcellular location">
    <subcellularLocation>
        <location evidence="1">Mitochondrion</location>
    </subcellularLocation>
</comment>
<dbReference type="NCBIfam" id="TIGR03625">
    <property type="entry name" value="L3_bact"/>
    <property type="match status" value="1"/>
</dbReference>
<dbReference type="Gene3D" id="2.40.30.10">
    <property type="entry name" value="Translation factors"/>
    <property type="match status" value="1"/>
</dbReference>
<proteinExistence type="inferred from homology"/>
<dbReference type="InterPro" id="IPR019926">
    <property type="entry name" value="Ribosomal_uL3_CS"/>
</dbReference>
<dbReference type="Gene3D" id="4.10.960.10">
    <property type="entry name" value="Ribosomal protein L3, domain 3"/>
    <property type="match status" value="1"/>
</dbReference>